<proteinExistence type="predicted"/>
<evidence type="ECO:0000313" key="1">
    <source>
        <dbReference type="EMBL" id="KAF1379937.1"/>
    </source>
</evidence>
<dbReference type="AlphaFoldDB" id="A0A6A5DX04"/>
<sequence>MHYQSAVTCLLAFWRSDTGVVGCTLSVSTLSWSFLSMQFGTKLFLLKVNCQGLFSFSKITWSQSGTFLELTLS</sequence>
<dbReference type="EMBL" id="VHII01000015">
    <property type="protein sequence ID" value="KAF1379937.1"/>
    <property type="molecule type" value="Genomic_DNA"/>
</dbReference>
<reference evidence="1 2" key="1">
    <citation type="submission" date="2019-06" db="EMBL/GenBank/DDBJ databases">
        <title>A chromosome-scale genome assembly of the European perch, Perca fluviatilis.</title>
        <authorList>
            <person name="Roques C."/>
            <person name="Zahm M."/>
            <person name="Cabau C."/>
            <person name="Klopp C."/>
            <person name="Bouchez O."/>
            <person name="Donnadieu C."/>
            <person name="Kuhl H."/>
            <person name="Gislard M."/>
            <person name="Guendouz S."/>
            <person name="Journot L."/>
            <person name="Haffray P."/>
            <person name="Bestin A."/>
            <person name="Morvezen R."/>
            <person name="Feron R."/>
            <person name="Wen M."/>
            <person name="Jouanno E."/>
            <person name="Herpin A."/>
            <person name="Schartl M."/>
            <person name="Postlethwait J."/>
            <person name="Schaerlinger B."/>
            <person name="Chardard D."/>
            <person name="Lecocq T."/>
            <person name="Poncet C."/>
            <person name="Jaffrelo L."/>
            <person name="Lampietro C."/>
            <person name="Guiguen Y."/>
        </authorList>
    </citation>
    <scope>NUCLEOTIDE SEQUENCE [LARGE SCALE GENOMIC DNA]</scope>
    <source>
        <tissue evidence="1">Blood</tissue>
    </source>
</reference>
<evidence type="ECO:0000313" key="2">
    <source>
        <dbReference type="Proteomes" id="UP000465112"/>
    </source>
</evidence>
<organism evidence="1 2">
    <name type="scientific">Perca fluviatilis</name>
    <name type="common">European perch</name>
    <dbReference type="NCBI Taxonomy" id="8168"/>
    <lineage>
        <taxon>Eukaryota</taxon>
        <taxon>Metazoa</taxon>
        <taxon>Chordata</taxon>
        <taxon>Craniata</taxon>
        <taxon>Vertebrata</taxon>
        <taxon>Euteleostomi</taxon>
        <taxon>Actinopterygii</taxon>
        <taxon>Neopterygii</taxon>
        <taxon>Teleostei</taxon>
        <taxon>Neoteleostei</taxon>
        <taxon>Acanthomorphata</taxon>
        <taxon>Eupercaria</taxon>
        <taxon>Perciformes</taxon>
        <taxon>Percoidei</taxon>
        <taxon>Percidae</taxon>
        <taxon>Percinae</taxon>
        <taxon>Perca</taxon>
    </lineage>
</organism>
<accession>A0A6A5DX04</accession>
<comment type="caution">
    <text evidence="1">The sequence shown here is derived from an EMBL/GenBank/DDBJ whole genome shotgun (WGS) entry which is preliminary data.</text>
</comment>
<dbReference type="Proteomes" id="UP000465112">
    <property type="component" value="Chromosome 15"/>
</dbReference>
<keyword evidence="2" id="KW-1185">Reference proteome</keyword>
<name>A0A6A5DX04_PERFL</name>
<protein>
    <submittedName>
        <fullName evidence="1">Uncharacterized protein</fullName>
    </submittedName>
</protein>
<gene>
    <name evidence="1" type="ORF">PFLUV_G00181260</name>
</gene>